<feature type="non-terminal residue" evidence="1">
    <location>
        <position position="1"/>
    </location>
</feature>
<evidence type="ECO:0000313" key="1">
    <source>
        <dbReference type="EMBL" id="GMR42071.1"/>
    </source>
</evidence>
<sequence length="142" mass="15819">LLRALDALPSSVSGHSLLSPPPIHAPTPIRPTPSLLSPHSYSSSLGSCASLPCLPSLHHQPFLLSHHHFLPDPQRFPSSNSRWSLIPSLSLNIVVVRHLEVLLEVNSALRREGSFILFHSSFFIYSFFFSLPQLLIRVHLHV</sequence>
<evidence type="ECO:0000313" key="2">
    <source>
        <dbReference type="Proteomes" id="UP001328107"/>
    </source>
</evidence>
<reference evidence="2" key="1">
    <citation type="submission" date="2022-10" db="EMBL/GenBank/DDBJ databases">
        <title>Genome assembly of Pristionchus species.</title>
        <authorList>
            <person name="Yoshida K."/>
            <person name="Sommer R.J."/>
        </authorList>
    </citation>
    <scope>NUCLEOTIDE SEQUENCE [LARGE SCALE GENOMIC DNA]</scope>
    <source>
        <strain evidence="2">RS5460</strain>
    </source>
</reference>
<comment type="caution">
    <text evidence="1">The sequence shown here is derived from an EMBL/GenBank/DDBJ whole genome shotgun (WGS) entry which is preliminary data.</text>
</comment>
<dbReference type="Proteomes" id="UP001328107">
    <property type="component" value="Unassembled WGS sequence"/>
</dbReference>
<protein>
    <submittedName>
        <fullName evidence="1">Uncharacterized protein</fullName>
    </submittedName>
</protein>
<proteinExistence type="predicted"/>
<dbReference type="AlphaFoldDB" id="A0AAN4ZNB6"/>
<keyword evidence="2" id="KW-1185">Reference proteome</keyword>
<accession>A0AAN4ZNB6</accession>
<organism evidence="1 2">
    <name type="scientific">Pristionchus mayeri</name>
    <dbReference type="NCBI Taxonomy" id="1317129"/>
    <lineage>
        <taxon>Eukaryota</taxon>
        <taxon>Metazoa</taxon>
        <taxon>Ecdysozoa</taxon>
        <taxon>Nematoda</taxon>
        <taxon>Chromadorea</taxon>
        <taxon>Rhabditida</taxon>
        <taxon>Rhabditina</taxon>
        <taxon>Diplogasteromorpha</taxon>
        <taxon>Diplogasteroidea</taxon>
        <taxon>Neodiplogasteridae</taxon>
        <taxon>Pristionchus</taxon>
    </lineage>
</organism>
<dbReference type="EMBL" id="BTRK01000003">
    <property type="protein sequence ID" value="GMR42071.1"/>
    <property type="molecule type" value="Genomic_DNA"/>
</dbReference>
<gene>
    <name evidence="1" type="ORF">PMAYCL1PPCAC_12266</name>
</gene>
<name>A0AAN4ZNB6_9BILA</name>